<keyword evidence="6" id="KW-0902">Two-component regulatory system</keyword>
<sequence>MLIVDLMLVRKIIKIYNKTLLSFTKGEGFNNQKERSEFSLLLLSVLMTSILMWGYSLTSYLYVDHDNHYKLGLFTSVIHISSLFIYYRTRCIPLALNTFVSAGFIFQLSWALVTGGFQSPIIIWFALLPLIAGVVRGQLHLLVWGAVSILTSLTLFFLHISGYVFPNLVTPKGFIISQIFLSFGFIGLCSVFILAYILDREKFYQTLIAKNEQINSLLTIVGHDISNPLTVVTISTKKLKSLLSESGSERVKKYLERLDSSGKAMTEILNQIRDIQAIKEGKVELSLEKLHLNSLFEESLHFFESKIKSKNIELHYDFTKNQDLHILGHSTSLKYQVLNNIFSNAIKFSDQNGEIRIDVTPKPSSIEICIKDIGRGMEQEQLEILFDRNSRTSLEGTLGERGTGFGMPIVKSFVELNEGQIKVKSKTKLDFPHEHGTEILLSFKNATDLVN</sequence>
<organism evidence="9 10">
    <name type="scientific">Halobacteriovorax marinus</name>
    <dbReference type="NCBI Taxonomy" id="97084"/>
    <lineage>
        <taxon>Bacteria</taxon>
        <taxon>Pseudomonadati</taxon>
        <taxon>Bdellovibrionota</taxon>
        <taxon>Bacteriovoracia</taxon>
        <taxon>Bacteriovoracales</taxon>
        <taxon>Halobacteriovoraceae</taxon>
        <taxon>Halobacteriovorax</taxon>
    </lineage>
</organism>
<evidence type="ECO:0000256" key="4">
    <source>
        <dbReference type="ARBA" id="ARBA00022679"/>
    </source>
</evidence>
<evidence type="ECO:0000313" key="9">
    <source>
        <dbReference type="EMBL" id="OUR99777.1"/>
    </source>
</evidence>
<dbReference type="CDD" id="cd00075">
    <property type="entry name" value="HATPase"/>
    <property type="match status" value="1"/>
</dbReference>
<evidence type="ECO:0000256" key="6">
    <source>
        <dbReference type="ARBA" id="ARBA00023012"/>
    </source>
</evidence>
<dbReference type="InterPro" id="IPR005467">
    <property type="entry name" value="His_kinase_dom"/>
</dbReference>
<feature type="transmembrane region" description="Helical" evidence="7">
    <location>
        <begin position="175"/>
        <end position="198"/>
    </location>
</feature>
<reference evidence="10" key="1">
    <citation type="journal article" date="2017" name="Proc. Natl. Acad. Sci. U.S.A.">
        <title>Simulation of Deepwater Horizon oil plume reveals substrate specialization within a complex community of hydrocarbon-degraders.</title>
        <authorList>
            <person name="Hu P."/>
            <person name="Dubinsky E.A."/>
            <person name="Probst A.J."/>
            <person name="Wang J."/>
            <person name="Sieber C.M.K."/>
            <person name="Tom L.M."/>
            <person name="Gardinali P."/>
            <person name="Banfield J.F."/>
            <person name="Atlas R.M."/>
            <person name="Andersen G.L."/>
        </authorList>
    </citation>
    <scope>NUCLEOTIDE SEQUENCE [LARGE SCALE GENOMIC DNA]</scope>
</reference>
<keyword evidence="7" id="KW-0472">Membrane</keyword>
<dbReference type="CDD" id="cd00082">
    <property type="entry name" value="HisKA"/>
    <property type="match status" value="1"/>
</dbReference>
<keyword evidence="3" id="KW-0597">Phosphoprotein</keyword>
<evidence type="ECO:0000256" key="5">
    <source>
        <dbReference type="ARBA" id="ARBA00022777"/>
    </source>
</evidence>
<dbReference type="Gene3D" id="3.30.565.10">
    <property type="entry name" value="Histidine kinase-like ATPase, C-terminal domain"/>
    <property type="match status" value="1"/>
</dbReference>
<comment type="catalytic activity">
    <reaction evidence="1">
        <text>ATP + protein L-histidine = ADP + protein N-phospho-L-histidine.</text>
        <dbReference type="EC" id="2.7.13.3"/>
    </reaction>
</comment>
<dbReference type="EC" id="2.7.13.3" evidence="2"/>
<proteinExistence type="predicted"/>
<dbReference type="SMART" id="SM00388">
    <property type="entry name" value="HisKA"/>
    <property type="match status" value="1"/>
</dbReference>
<keyword evidence="4" id="KW-0808">Transferase</keyword>
<evidence type="ECO:0000259" key="8">
    <source>
        <dbReference type="PROSITE" id="PS50109"/>
    </source>
</evidence>
<evidence type="ECO:0000256" key="7">
    <source>
        <dbReference type="SAM" id="Phobius"/>
    </source>
</evidence>
<dbReference type="Gene3D" id="1.10.287.130">
    <property type="match status" value="1"/>
</dbReference>
<dbReference type="PROSITE" id="PS50109">
    <property type="entry name" value="HIS_KIN"/>
    <property type="match status" value="1"/>
</dbReference>
<keyword evidence="5" id="KW-0418">Kinase</keyword>
<evidence type="ECO:0000256" key="2">
    <source>
        <dbReference type="ARBA" id="ARBA00012438"/>
    </source>
</evidence>
<dbReference type="InterPro" id="IPR050736">
    <property type="entry name" value="Sensor_HK_Regulatory"/>
</dbReference>
<feature type="transmembrane region" description="Helical" evidence="7">
    <location>
        <begin position="94"/>
        <end position="113"/>
    </location>
</feature>
<dbReference type="InterPro" id="IPR003661">
    <property type="entry name" value="HisK_dim/P_dom"/>
</dbReference>
<dbReference type="AlphaFoldDB" id="A0A1Y5FIU5"/>
<dbReference type="InterPro" id="IPR036890">
    <property type="entry name" value="HATPase_C_sf"/>
</dbReference>
<feature type="transmembrane region" description="Helical" evidence="7">
    <location>
        <begin position="69"/>
        <end position="87"/>
    </location>
</feature>
<feature type="transmembrane region" description="Helical" evidence="7">
    <location>
        <begin position="40"/>
        <end position="63"/>
    </location>
</feature>
<dbReference type="SUPFAM" id="SSF47384">
    <property type="entry name" value="Homodimeric domain of signal transducing histidine kinase"/>
    <property type="match status" value="1"/>
</dbReference>
<evidence type="ECO:0000256" key="1">
    <source>
        <dbReference type="ARBA" id="ARBA00000085"/>
    </source>
</evidence>
<gene>
    <name evidence="9" type="ORF">A9Q84_01755</name>
</gene>
<dbReference type="InterPro" id="IPR003594">
    <property type="entry name" value="HATPase_dom"/>
</dbReference>
<feature type="transmembrane region" description="Helical" evidence="7">
    <location>
        <begin position="119"/>
        <end position="135"/>
    </location>
</feature>
<keyword evidence="7" id="KW-1133">Transmembrane helix</keyword>
<dbReference type="PRINTS" id="PR00344">
    <property type="entry name" value="BCTRLSENSOR"/>
</dbReference>
<feature type="transmembrane region" description="Helical" evidence="7">
    <location>
        <begin position="142"/>
        <end position="163"/>
    </location>
</feature>
<dbReference type="SUPFAM" id="SSF55874">
    <property type="entry name" value="ATPase domain of HSP90 chaperone/DNA topoisomerase II/histidine kinase"/>
    <property type="match status" value="1"/>
</dbReference>
<dbReference type="Proteomes" id="UP000196531">
    <property type="component" value="Unassembled WGS sequence"/>
</dbReference>
<dbReference type="Pfam" id="PF00512">
    <property type="entry name" value="HisKA"/>
    <property type="match status" value="1"/>
</dbReference>
<dbReference type="PANTHER" id="PTHR43711">
    <property type="entry name" value="TWO-COMPONENT HISTIDINE KINASE"/>
    <property type="match status" value="1"/>
</dbReference>
<accession>A0A1Y5FIU5</accession>
<dbReference type="PANTHER" id="PTHR43711:SF1">
    <property type="entry name" value="HISTIDINE KINASE 1"/>
    <property type="match status" value="1"/>
</dbReference>
<name>A0A1Y5FIU5_9BACT</name>
<keyword evidence="7" id="KW-0812">Transmembrane</keyword>
<dbReference type="GO" id="GO:0000155">
    <property type="term" value="F:phosphorelay sensor kinase activity"/>
    <property type="evidence" value="ECO:0007669"/>
    <property type="project" value="InterPro"/>
</dbReference>
<evidence type="ECO:0000313" key="10">
    <source>
        <dbReference type="Proteomes" id="UP000196531"/>
    </source>
</evidence>
<comment type="caution">
    <text evidence="9">The sequence shown here is derived from an EMBL/GenBank/DDBJ whole genome shotgun (WGS) entry which is preliminary data.</text>
</comment>
<feature type="domain" description="Histidine kinase" evidence="8">
    <location>
        <begin position="220"/>
        <end position="447"/>
    </location>
</feature>
<protein>
    <recommendedName>
        <fullName evidence="2">histidine kinase</fullName>
        <ecNumber evidence="2">2.7.13.3</ecNumber>
    </recommendedName>
</protein>
<dbReference type="EMBL" id="MAAO01000002">
    <property type="protein sequence ID" value="OUR99777.1"/>
    <property type="molecule type" value="Genomic_DNA"/>
</dbReference>
<dbReference type="SMART" id="SM00387">
    <property type="entry name" value="HATPase_c"/>
    <property type="match status" value="1"/>
</dbReference>
<dbReference type="Pfam" id="PF02518">
    <property type="entry name" value="HATPase_c"/>
    <property type="match status" value="1"/>
</dbReference>
<dbReference type="InterPro" id="IPR036097">
    <property type="entry name" value="HisK_dim/P_sf"/>
</dbReference>
<dbReference type="InterPro" id="IPR004358">
    <property type="entry name" value="Sig_transdc_His_kin-like_C"/>
</dbReference>
<evidence type="ECO:0000256" key="3">
    <source>
        <dbReference type="ARBA" id="ARBA00022553"/>
    </source>
</evidence>